<dbReference type="GO" id="GO:0006783">
    <property type="term" value="P:heme biosynthetic process"/>
    <property type="evidence" value="ECO:0007669"/>
    <property type="project" value="UniProtKB-UniRule"/>
</dbReference>
<dbReference type="GO" id="GO:0046872">
    <property type="term" value="F:metal ion binding"/>
    <property type="evidence" value="ECO:0007669"/>
    <property type="project" value="UniProtKB-KW"/>
</dbReference>
<dbReference type="Gene3D" id="3.40.50.1400">
    <property type="match status" value="2"/>
</dbReference>
<dbReference type="RefSeq" id="WP_025976426.1">
    <property type="nucleotide sequence ID" value="NZ_CP015614.1"/>
</dbReference>
<dbReference type="UniPathway" id="UPA00252">
    <property type="reaction ID" value="UER00325"/>
</dbReference>
<dbReference type="EMBL" id="CP015614">
    <property type="protein sequence ID" value="ANF55448.1"/>
    <property type="molecule type" value="Genomic_DNA"/>
</dbReference>
<protein>
    <recommendedName>
        <fullName evidence="7 8">Ferrochelatase</fullName>
        <ecNumber evidence="7 8">4.98.1.1</ecNumber>
    </recommendedName>
    <alternativeName>
        <fullName evidence="7">Heme synthase</fullName>
    </alternativeName>
    <alternativeName>
        <fullName evidence="7">Protoheme ferro-lyase</fullName>
    </alternativeName>
</protein>
<dbReference type="SUPFAM" id="SSF53800">
    <property type="entry name" value="Chelatase"/>
    <property type="match status" value="1"/>
</dbReference>
<dbReference type="GO" id="GO:0004325">
    <property type="term" value="F:ferrochelatase activity"/>
    <property type="evidence" value="ECO:0007669"/>
    <property type="project" value="UniProtKB-UniRule"/>
</dbReference>
<accession>A0A172Y8A5</accession>
<dbReference type="KEGG" id="bne:DA69_12295"/>
<dbReference type="InterPro" id="IPR033659">
    <property type="entry name" value="Ferrochelatase_N"/>
</dbReference>
<keyword evidence="10" id="KW-1185">Reference proteome</keyword>
<dbReference type="STRING" id="588932.DA69_12295"/>
<reference evidence="9 10" key="1">
    <citation type="journal article" date="2014" name="Genome Announc.">
        <title>Genome Sequence of a Promising Hydrogen-Producing Facultative Anaerobic Bacterium, Brevundimonas naejangsanensis Strain B1.</title>
        <authorList>
            <person name="Su H."/>
            <person name="Zhang T."/>
            <person name="Bao M."/>
            <person name="Jiang Y."/>
            <person name="Wang Y."/>
            <person name="Tan T."/>
        </authorList>
    </citation>
    <scope>NUCLEOTIDE SEQUENCE [LARGE SCALE GENOMIC DNA]</scope>
    <source>
        <strain evidence="9 10">B1</strain>
    </source>
</reference>
<dbReference type="NCBIfam" id="TIGR00109">
    <property type="entry name" value="hemH"/>
    <property type="match status" value="1"/>
</dbReference>
<feature type="binding site" evidence="7">
    <location>
        <position position="203"/>
    </location>
    <ligand>
        <name>Fe(2+)</name>
        <dbReference type="ChEBI" id="CHEBI:29033"/>
    </ligand>
</feature>
<evidence type="ECO:0000256" key="2">
    <source>
        <dbReference type="ARBA" id="ARBA00023004"/>
    </source>
</evidence>
<dbReference type="Pfam" id="PF00762">
    <property type="entry name" value="Ferrochelatase"/>
    <property type="match status" value="1"/>
</dbReference>
<keyword evidence="7 8" id="KW-0963">Cytoplasm</keyword>
<dbReference type="InterPro" id="IPR033644">
    <property type="entry name" value="Ferrochelatase_C"/>
</dbReference>
<keyword evidence="2 7" id="KW-0408">Iron</keyword>
<keyword evidence="7" id="KW-0479">Metal-binding</keyword>
<dbReference type="GO" id="GO:0005737">
    <property type="term" value="C:cytoplasm"/>
    <property type="evidence" value="ECO:0007669"/>
    <property type="project" value="UniProtKB-SubCell"/>
</dbReference>
<evidence type="ECO:0000256" key="6">
    <source>
        <dbReference type="ARBA" id="ARBA00024536"/>
    </source>
</evidence>
<evidence type="ECO:0000256" key="4">
    <source>
        <dbReference type="ARBA" id="ARBA00023239"/>
    </source>
</evidence>
<dbReference type="InterPro" id="IPR019772">
    <property type="entry name" value="Ferrochelatase_AS"/>
</dbReference>
<dbReference type="PANTHER" id="PTHR11108:SF1">
    <property type="entry name" value="FERROCHELATASE, MITOCHONDRIAL"/>
    <property type="match status" value="1"/>
</dbReference>
<comment type="catalytic activity">
    <reaction evidence="6">
        <text>Fe-coproporphyrin III + 2 H(+) = coproporphyrin III + Fe(2+)</text>
        <dbReference type="Rhea" id="RHEA:49572"/>
        <dbReference type="ChEBI" id="CHEBI:15378"/>
        <dbReference type="ChEBI" id="CHEBI:29033"/>
        <dbReference type="ChEBI" id="CHEBI:68438"/>
        <dbReference type="ChEBI" id="CHEBI:131725"/>
        <dbReference type="EC" id="4.99.1.9"/>
    </reaction>
    <physiologicalReaction direction="right-to-left" evidence="6">
        <dbReference type="Rhea" id="RHEA:49574"/>
    </physiologicalReaction>
</comment>
<comment type="catalytic activity">
    <reaction evidence="7 8">
        <text>heme b + 2 H(+) = protoporphyrin IX + Fe(2+)</text>
        <dbReference type="Rhea" id="RHEA:22584"/>
        <dbReference type="ChEBI" id="CHEBI:15378"/>
        <dbReference type="ChEBI" id="CHEBI:29033"/>
        <dbReference type="ChEBI" id="CHEBI:57306"/>
        <dbReference type="ChEBI" id="CHEBI:60344"/>
        <dbReference type="EC" id="4.98.1.1"/>
    </reaction>
</comment>
<dbReference type="CDD" id="cd03411">
    <property type="entry name" value="Ferrochelatase_N"/>
    <property type="match status" value="1"/>
</dbReference>
<dbReference type="InterPro" id="IPR001015">
    <property type="entry name" value="Ferrochelatase"/>
</dbReference>
<keyword evidence="3 7" id="KW-0350">Heme biosynthesis</keyword>
<organism evidence="9 10">
    <name type="scientific">Brevundimonas naejangsanensis</name>
    <dbReference type="NCBI Taxonomy" id="588932"/>
    <lineage>
        <taxon>Bacteria</taxon>
        <taxon>Pseudomonadati</taxon>
        <taxon>Pseudomonadota</taxon>
        <taxon>Alphaproteobacteria</taxon>
        <taxon>Caulobacterales</taxon>
        <taxon>Caulobacteraceae</taxon>
        <taxon>Brevundimonas</taxon>
    </lineage>
</organism>
<keyword evidence="4 7" id="KW-0456">Lyase</keyword>
<dbReference type="EC" id="4.98.1.1" evidence="7 8"/>
<dbReference type="PROSITE" id="PS00534">
    <property type="entry name" value="FERROCHELATASE"/>
    <property type="match status" value="1"/>
</dbReference>
<dbReference type="AlphaFoldDB" id="A0A172Y8A5"/>
<gene>
    <name evidence="7" type="primary">hemH</name>
    <name evidence="9" type="ORF">DA69_12295</name>
</gene>
<dbReference type="OrthoDB" id="9809741at2"/>
<evidence type="ECO:0000256" key="5">
    <source>
        <dbReference type="ARBA" id="ARBA00023244"/>
    </source>
</evidence>
<evidence type="ECO:0000256" key="1">
    <source>
        <dbReference type="ARBA" id="ARBA00007718"/>
    </source>
</evidence>
<evidence type="ECO:0000313" key="10">
    <source>
        <dbReference type="Proteomes" id="UP000077603"/>
    </source>
</evidence>
<feature type="binding site" evidence="7">
    <location>
        <position position="281"/>
    </location>
    <ligand>
        <name>Fe(2+)</name>
        <dbReference type="ChEBI" id="CHEBI:29033"/>
    </ligand>
</feature>
<evidence type="ECO:0000256" key="8">
    <source>
        <dbReference type="RuleBase" id="RU000607"/>
    </source>
</evidence>
<comment type="subcellular location">
    <subcellularLocation>
        <location evidence="7 8">Cytoplasm</location>
    </subcellularLocation>
</comment>
<name>A0A172Y8A5_9CAUL</name>
<evidence type="ECO:0000256" key="7">
    <source>
        <dbReference type="HAMAP-Rule" id="MF_00323"/>
    </source>
</evidence>
<dbReference type="eggNOG" id="COG0276">
    <property type="taxonomic scope" value="Bacteria"/>
</dbReference>
<comment type="similarity">
    <text evidence="1 7 8">Belongs to the ferrochelatase family.</text>
</comment>
<sequence length="359" mass="38023">MNQTATTLEGRPGRRVAVVLTNLGGPDRPEAVKPFLFNLFNDPAIIGLPGIVRTPLAKLISSRRETSAQANYALMGGGSPLLPETQKQAEALSRALADASPGDDSRVFIAMRYWHPLTEETAAAVKAFQPDQIVLLPLYPQFSTTTTASSLKKWTECYDGPGETHVVCCYPDAEGLIEAQVRLIQQTLDQAQGKPVRVLFSAHGIPEKLVTAGDPYQAQVEATVAAVVERMGLTDWAICYQSRVGPLKWLGPPTPDAIEQAAKDGVGALVVPIAFVSEHIETLVELDMEYGELAHKVGCAPYLRAPTVSADPVFIAALADAVARALETPGTAPQGASQGRPCAGLKACPSGCSKGSKAA</sequence>
<evidence type="ECO:0000256" key="3">
    <source>
        <dbReference type="ARBA" id="ARBA00023133"/>
    </source>
</evidence>
<dbReference type="Proteomes" id="UP000077603">
    <property type="component" value="Chromosome"/>
</dbReference>
<dbReference type="PANTHER" id="PTHR11108">
    <property type="entry name" value="FERROCHELATASE"/>
    <property type="match status" value="1"/>
</dbReference>
<comment type="function">
    <text evidence="7 8">Catalyzes the ferrous insertion into protoporphyrin IX.</text>
</comment>
<evidence type="ECO:0000313" key="9">
    <source>
        <dbReference type="EMBL" id="ANF55448.1"/>
    </source>
</evidence>
<dbReference type="HAMAP" id="MF_00323">
    <property type="entry name" value="Ferrochelatase"/>
    <property type="match status" value="1"/>
</dbReference>
<keyword evidence="5 7" id="KW-0627">Porphyrin biosynthesis</keyword>
<dbReference type="CDD" id="cd00419">
    <property type="entry name" value="Ferrochelatase_C"/>
    <property type="match status" value="1"/>
</dbReference>
<proteinExistence type="inferred from homology"/>
<comment type="pathway">
    <text evidence="7 8">Porphyrin-containing compound metabolism; protoheme biosynthesis; protoheme from protoporphyrin-IX: step 1/1.</text>
</comment>